<evidence type="ECO:0000259" key="9">
    <source>
        <dbReference type="PROSITE" id="PS50089"/>
    </source>
</evidence>
<reference evidence="10" key="1">
    <citation type="submission" date="2021-01" db="EMBL/GenBank/DDBJ databases">
        <authorList>
            <person name="Corre E."/>
            <person name="Pelletier E."/>
            <person name="Niang G."/>
            <person name="Scheremetjew M."/>
            <person name="Finn R."/>
            <person name="Kale V."/>
            <person name="Holt S."/>
            <person name="Cochrane G."/>
            <person name="Meng A."/>
            <person name="Brown T."/>
            <person name="Cohen L."/>
        </authorList>
    </citation>
    <scope>NUCLEOTIDE SEQUENCE</scope>
    <source>
        <strain evidence="10">B651</strain>
    </source>
</reference>
<dbReference type="CDD" id="cd16448">
    <property type="entry name" value="RING-H2"/>
    <property type="match status" value="1"/>
</dbReference>
<dbReference type="InterPro" id="IPR053238">
    <property type="entry name" value="RING-H2_zinc_finger"/>
</dbReference>
<dbReference type="SMART" id="SM00184">
    <property type="entry name" value="RING"/>
    <property type="match status" value="1"/>
</dbReference>
<dbReference type="InterPro" id="IPR013083">
    <property type="entry name" value="Znf_RING/FYVE/PHD"/>
</dbReference>
<evidence type="ECO:0000256" key="5">
    <source>
        <dbReference type="ARBA" id="ARBA00022833"/>
    </source>
</evidence>
<evidence type="ECO:0000256" key="7">
    <source>
        <dbReference type="SAM" id="MobiDB-lite"/>
    </source>
</evidence>
<dbReference type="PANTHER" id="PTHR14155:SF627">
    <property type="entry name" value="OS06G0192800 PROTEIN"/>
    <property type="match status" value="1"/>
</dbReference>
<dbReference type="PROSITE" id="PS50089">
    <property type="entry name" value="ZF_RING_2"/>
    <property type="match status" value="1"/>
</dbReference>
<evidence type="ECO:0000256" key="2">
    <source>
        <dbReference type="ARBA" id="ARBA00022723"/>
    </source>
</evidence>
<keyword evidence="4" id="KW-0833">Ubl conjugation pathway</keyword>
<sequence>MYADGDERSYLLNEGSFTSYTNPGQDFRMSGIVQSRDEEYRGGESVSEMGDDQSEQSTYAQRHVLDPLGLSVPSLSDFHDAVIADNLSDDDTTRNSADPPGRNENGSNASQRNENYRRPQTNEQEIMRRVTCFFSILTCPIVPLTFCLVGLLTYMSIAAFVVDREKPCDQPLKSYAIGSVCISLYMPFHKICKRIFFDYSRERDGPGPRPVRVRIYDEFFQGCLLTWLWLGVAFVTNCQTCQDTAPHLFYSSRDFVFCLVTCLLFLILPLAFLPCVYVYLVRAGASSFVNITTPPNVIENLEILDYDPDIFNDSIYPKECCICMSEFRNYNDENDVEQNGGNCLEHIVKTDCGHVFHKSCLSGWLSGSSRHCPICRSNLVTLYEERQSQTNHEDRSPIVNVETSV</sequence>
<dbReference type="Pfam" id="PF12678">
    <property type="entry name" value="zf-rbx1"/>
    <property type="match status" value="1"/>
</dbReference>
<dbReference type="SUPFAM" id="SSF57850">
    <property type="entry name" value="RING/U-box"/>
    <property type="match status" value="1"/>
</dbReference>
<keyword evidence="8" id="KW-0472">Membrane</keyword>
<feature type="transmembrane region" description="Helical" evidence="8">
    <location>
        <begin position="132"/>
        <end position="162"/>
    </location>
</feature>
<evidence type="ECO:0000256" key="4">
    <source>
        <dbReference type="ARBA" id="ARBA00022786"/>
    </source>
</evidence>
<feature type="region of interest" description="Disordered" evidence="7">
    <location>
        <begin position="86"/>
        <end position="121"/>
    </location>
</feature>
<keyword evidence="3 6" id="KW-0863">Zinc-finger</keyword>
<name>A0A7S0KAI2_9STRA</name>
<dbReference type="SMART" id="SM01197">
    <property type="entry name" value="FANCL_C"/>
    <property type="match status" value="1"/>
</dbReference>
<evidence type="ECO:0000256" key="8">
    <source>
        <dbReference type="SAM" id="Phobius"/>
    </source>
</evidence>
<feature type="transmembrane region" description="Helical" evidence="8">
    <location>
        <begin position="255"/>
        <end position="280"/>
    </location>
</feature>
<proteinExistence type="predicted"/>
<keyword evidence="8" id="KW-1133">Transmembrane helix</keyword>
<feature type="transmembrane region" description="Helical" evidence="8">
    <location>
        <begin position="213"/>
        <end position="235"/>
    </location>
</feature>
<dbReference type="Gene3D" id="3.30.40.10">
    <property type="entry name" value="Zinc/RING finger domain, C3HC4 (zinc finger)"/>
    <property type="match status" value="1"/>
</dbReference>
<dbReference type="InterPro" id="IPR024766">
    <property type="entry name" value="Znf_RING_H2"/>
</dbReference>
<evidence type="ECO:0000313" key="10">
    <source>
        <dbReference type="EMBL" id="CAD8574983.1"/>
    </source>
</evidence>
<keyword evidence="8" id="KW-0812">Transmembrane</keyword>
<feature type="compositionally biased region" description="Polar residues" evidence="7">
    <location>
        <begin position="104"/>
        <end position="121"/>
    </location>
</feature>
<dbReference type="GO" id="GO:0008270">
    <property type="term" value="F:zinc ion binding"/>
    <property type="evidence" value="ECO:0007669"/>
    <property type="project" value="UniProtKB-KW"/>
</dbReference>
<keyword evidence="5" id="KW-0862">Zinc</keyword>
<feature type="region of interest" description="Disordered" evidence="7">
    <location>
        <begin position="38"/>
        <end position="58"/>
    </location>
</feature>
<accession>A0A7S0KAI2</accession>
<feature type="transmembrane region" description="Helical" evidence="8">
    <location>
        <begin position="174"/>
        <end position="192"/>
    </location>
</feature>
<keyword evidence="2" id="KW-0479">Metal-binding</keyword>
<organism evidence="10">
    <name type="scientific">Leptocylindrus aporus</name>
    <dbReference type="NCBI Taxonomy" id="1398097"/>
    <lineage>
        <taxon>Eukaryota</taxon>
        <taxon>Sar</taxon>
        <taxon>Stramenopiles</taxon>
        <taxon>Ochrophyta</taxon>
        <taxon>Bacillariophyta</taxon>
        <taxon>Coscinodiscophyceae</taxon>
        <taxon>Chaetocerotophycidae</taxon>
        <taxon>Leptocylindrales</taxon>
        <taxon>Leptocylindraceae</taxon>
        <taxon>Leptocylindrus</taxon>
    </lineage>
</organism>
<dbReference type="AlphaFoldDB" id="A0A7S0KAI2"/>
<feature type="domain" description="RING-type" evidence="9">
    <location>
        <begin position="320"/>
        <end position="376"/>
    </location>
</feature>
<gene>
    <name evidence="10" type="ORF">LDAN0322_LOCUS1128</name>
</gene>
<dbReference type="InterPro" id="IPR001841">
    <property type="entry name" value="Znf_RING"/>
</dbReference>
<dbReference type="PANTHER" id="PTHR14155">
    <property type="entry name" value="RING FINGER DOMAIN-CONTAINING"/>
    <property type="match status" value="1"/>
</dbReference>
<evidence type="ECO:0000256" key="3">
    <source>
        <dbReference type="ARBA" id="ARBA00022771"/>
    </source>
</evidence>
<evidence type="ECO:0000256" key="1">
    <source>
        <dbReference type="ARBA" id="ARBA00004906"/>
    </source>
</evidence>
<dbReference type="EMBL" id="HBEU01001702">
    <property type="protein sequence ID" value="CAD8574983.1"/>
    <property type="molecule type" value="Transcribed_RNA"/>
</dbReference>
<evidence type="ECO:0000256" key="6">
    <source>
        <dbReference type="PROSITE-ProRule" id="PRU00175"/>
    </source>
</evidence>
<protein>
    <recommendedName>
        <fullName evidence="9">RING-type domain-containing protein</fullName>
    </recommendedName>
</protein>
<comment type="pathway">
    <text evidence="1">Protein modification; protein ubiquitination.</text>
</comment>